<proteinExistence type="predicted"/>
<evidence type="ECO:0000259" key="3">
    <source>
        <dbReference type="Pfam" id="PF00089"/>
    </source>
</evidence>
<dbReference type="GO" id="GO:0006508">
    <property type="term" value="P:proteolysis"/>
    <property type="evidence" value="ECO:0007669"/>
    <property type="project" value="InterPro"/>
</dbReference>
<protein>
    <recommendedName>
        <fullName evidence="3">Peptidase S1 domain-containing protein</fullName>
    </recommendedName>
</protein>
<feature type="chain" id="PRO_5034558953" description="Peptidase S1 domain-containing protein" evidence="2">
    <location>
        <begin position="48"/>
        <end position="231"/>
    </location>
</feature>
<evidence type="ECO:0000313" key="4">
    <source>
        <dbReference type="EMBL" id="MBB3115700.1"/>
    </source>
</evidence>
<dbReference type="EMBL" id="JACHWT010000003">
    <property type="protein sequence ID" value="MBB3115700.1"/>
    <property type="molecule type" value="Genomic_DNA"/>
</dbReference>
<name>A0A8H9Y792_9CORY</name>
<evidence type="ECO:0000256" key="1">
    <source>
        <dbReference type="SAM" id="MobiDB-lite"/>
    </source>
</evidence>
<dbReference type="Proteomes" id="UP000612712">
    <property type="component" value="Unassembled WGS sequence"/>
</dbReference>
<feature type="domain" description="Peptidase S1" evidence="3">
    <location>
        <begin position="66"/>
        <end position="215"/>
    </location>
</feature>
<accession>A0A8H9Y792</accession>
<dbReference type="InterPro" id="IPR043504">
    <property type="entry name" value="Peptidase_S1_PA_chymotrypsin"/>
</dbReference>
<sequence>MTVITRRTSGPTARTTPPRHRMSRIITAATAVALASVATGGAATATAATPVAGGTQITMVKDGIHIGRCTATVVDKRTMYTAGHCGSVGATAEIGGKPIGTATRSSLRQGYDLLEIKLRLVTPSTPTPADLDYKPKVGDAVSKDGSISGHSEGTVRDPELRPGSTHESVHYPFDGEKFPVSTWDADLHSVRGDSGSPVIHDGKVVGIVKGGADDDDTTVTPLGEAVAALKP</sequence>
<feature type="signal peptide" evidence="2">
    <location>
        <begin position="1"/>
        <end position="47"/>
    </location>
</feature>
<dbReference type="SUPFAM" id="SSF50494">
    <property type="entry name" value="Trypsin-like serine proteases"/>
    <property type="match status" value="1"/>
</dbReference>
<reference evidence="4" key="1">
    <citation type="submission" date="2020-08" db="EMBL/GenBank/DDBJ databases">
        <title>Sequencing the genomes of 1000 actinobacteria strains.</title>
        <authorList>
            <person name="Klenk H.-P."/>
        </authorList>
    </citation>
    <scope>NUCLEOTIDE SEQUENCE</scope>
    <source>
        <strain evidence="4">DSM 20582</strain>
    </source>
</reference>
<keyword evidence="2" id="KW-0732">Signal</keyword>
<evidence type="ECO:0000313" key="5">
    <source>
        <dbReference type="Proteomes" id="UP000612712"/>
    </source>
</evidence>
<comment type="caution">
    <text evidence="4">The sequence shown here is derived from an EMBL/GenBank/DDBJ whole genome shotgun (WGS) entry which is preliminary data.</text>
</comment>
<dbReference type="Gene3D" id="2.40.10.10">
    <property type="entry name" value="Trypsin-like serine proteases"/>
    <property type="match status" value="2"/>
</dbReference>
<evidence type="ECO:0000256" key="2">
    <source>
        <dbReference type="SAM" id="SignalP"/>
    </source>
</evidence>
<dbReference type="GO" id="GO:0004252">
    <property type="term" value="F:serine-type endopeptidase activity"/>
    <property type="evidence" value="ECO:0007669"/>
    <property type="project" value="InterPro"/>
</dbReference>
<dbReference type="AlphaFoldDB" id="A0A8H9Y792"/>
<dbReference type="InterPro" id="IPR001254">
    <property type="entry name" value="Trypsin_dom"/>
</dbReference>
<dbReference type="RefSeq" id="WP_183273650.1">
    <property type="nucleotide sequence ID" value="NZ_CP047187.1"/>
</dbReference>
<gene>
    <name evidence="4" type="ORF">FHU32_000916</name>
</gene>
<dbReference type="Pfam" id="PF00089">
    <property type="entry name" value="Trypsin"/>
    <property type="match status" value="1"/>
</dbReference>
<dbReference type="InterPro" id="IPR009003">
    <property type="entry name" value="Peptidase_S1_PA"/>
</dbReference>
<feature type="region of interest" description="Disordered" evidence="1">
    <location>
        <begin position="129"/>
        <end position="165"/>
    </location>
</feature>
<organism evidence="4 5">
    <name type="scientific">Corynebacterium bovis DSM 20582 = CIP 54.80</name>
    <dbReference type="NCBI Taxonomy" id="927655"/>
    <lineage>
        <taxon>Bacteria</taxon>
        <taxon>Bacillati</taxon>
        <taxon>Actinomycetota</taxon>
        <taxon>Actinomycetes</taxon>
        <taxon>Mycobacteriales</taxon>
        <taxon>Corynebacteriaceae</taxon>
        <taxon>Corynebacterium</taxon>
    </lineage>
</organism>